<dbReference type="SUPFAM" id="SSF49363">
    <property type="entry name" value="Purple acid phosphatase, N-terminal domain"/>
    <property type="match status" value="1"/>
</dbReference>
<dbReference type="RefSeq" id="WP_178932483.1">
    <property type="nucleotide sequence ID" value="NZ_JACBAZ010000003.1"/>
</dbReference>
<dbReference type="Pfam" id="PF16656">
    <property type="entry name" value="Pur_ac_phosph_N"/>
    <property type="match status" value="1"/>
</dbReference>
<dbReference type="InterPro" id="IPR008979">
    <property type="entry name" value="Galactose-bd-like_sf"/>
</dbReference>
<evidence type="ECO:0000256" key="2">
    <source>
        <dbReference type="SAM" id="MobiDB-lite"/>
    </source>
</evidence>
<dbReference type="SUPFAM" id="SSF49785">
    <property type="entry name" value="Galactose-binding domain-like"/>
    <property type="match status" value="1"/>
</dbReference>
<evidence type="ECO:0000256" key="1">
    <source>
        <dbReference type="ARBA" id="ARBA00022729"/>
    </source>
</evidence>
<comment type="caution">
    <text evidence="6">The sequence shown here is derived from an EMBL/GenBank/DDBJ whole genome shotgun (WGS) entry which is preliminary data.</text>
</comment>
<protein>
    <submittedName>
        <fullName evidence="6">Metallophosphoesterase family protein</fullName>
    </submittedName>
</protein>
<dbReference type="Gene3D" id="2.60.120.260">
    <property type="entry name" value="Galactose-binding domain-like"/>
    <property type="match status" value="1"/>
</dbReference>
<evidence type="ECO:0000259" key="4">
    <source>
        <dbReference type="Pfam" id="PF00149"/>
    </source>
</evidence>
<evidence type="ECO:0000313" key="7">
    <source>
        <dbReference type="Proteomes" id="UP000557872"/>
    </source>
</evidence>
<evidence type="ECO:0000256" key="3">
    <source>
        <dbReference type="SAM" id="SignalP"/>
    </source>
</evidence>
<dbReference type="SUPFAM" id="SSF56300">
    <property type="entry name" value="Metallo-dependent phosphatases"/>
    <property type="match status" value="1"/>
</dbReference>
<dbReference type="Proteomes" id="UP000557872">
    <property type="component" value="Unassembled WGS sequence"/>
</dbReference>
<dbReference type="Pfam" id="PF00149">
    <property type="entry name" value="Metallophos"/>
    <property type="match status" value="1"/>
</dbReference>
<dbReference type="InterPro" id="IPR004843">
    <property type="entry name" value="Calcineurin-like_PHP"/>
</dbReference>
<dbReference type="InterPro" id="IPR029052">
    <property type="entry name" value="Metallo-depent_PP-like"/>
</dbReference>
<organism evidence="6 7">
    <name type="scientific">Oceaniferula marina</name>
    <dbReference type="NCBI Taxonomy" id="2748318"/>
    <lineage>
        <taxon>Bacteria</taxon>
        <taxon>Pseudomonadati</taxon>
        <taxon>Verrucomicrobiota</taxon>
        <taxon>Verrucomicrobiia</taxon>
        <taxon>Verrucomicrobiales</taxon>
        <taxon>Verrucomicrobiaceae</taxon>
        <taxon>Oceaniferula</taxon>
    </lineage>
</organism>
<gene>
    <name evidence="6" type="ORF">HW115_09995</name>
</gene>
<dbReference type="Gene3D" id="3.60.21.10">
    <property type="match status" value="1"/>
</dbReference>
<feature type="compositionally biased region" description="Basic and acidic residues" evidence="2">
    <location>
        <begin position="360"/>
        <end position="371"/>
    </location>
</feature>
<feature type="domain" description="Purple acid phosphatase N-terminal" evidence="5">
    <location>
        <begin position="24"/>
        <end position="125"/>
    </location>
</feature>
<feature type="region of interest" description="Disordered" evidence="2">
    <location>
        <begin position="357"/>
        <end position="383"/>
    </location>
</feature>
<dbReference type="EMBL" id="JACBAZ010000003">
    <property type="protein sequence ID" value="NWK55944.1"/>
    <property type="molecule type" value="Genomic_DNA"/>
</dbReference>
<dbReference type="GO" id="GO:0046872">
    <property type="term" value="F:metal ion binding"/>
    <property type="evidence" value="ECO:0007669"/>
    <property type="project" value="InterPro"/>
</dbReference>
<feature type="domain" description="Calcineurin-like phosphoesterase" evidence="4">
    <location>
        <begin position="137"/>
        <end position="341"/>
    </location>
</feature>
<dbReference type="AlphaFoldDB" id="A0A851GP77"/>
<evidence type="ECO:0000259" key="5">
    <source>
        <dbReference type="Pfam" id="PF16656"/>
    </source>
</evidence>
<keyword evidence="1 3" id="KW-0732">Signal</keyword>
<name>A0A851GP77_9BACT</name>
<dbReference type="PANTHER" id="PTHR45867">
    <property type="entry name" value="PURPLE ACID PHOSPHATASE"/>
    <property type="match status" value="1"/>
</dbReference>
<sequence length="630" mass="70103">MRSIIILLAATATLVQAKITRTPYLQLANDSSIHIVWRTDNAIQPSIRYGLSAEQLGESSDTVLTRQTKKDNKDASTPPLFDAPKGTFQYEAKVSGLKADTLYHYAVFDGQKRLTPNDGTYTFRTHPKPGSPRDLYFWAVGDSGTGSIYQKKVFQAMLDYNAKHKLTLDMYLHVGDMAYGSGKDPEFQSKFFQIYQPTLRNTVCWPAMGNHEGYTSNGKTGVGPYYDAYVSPTKGEAGGVPSGTEAYYSYDYGRVHFIVLNSHDLDRKPTATMAQWLKEDLAKTSSKKSDWIVAFWHHPPYTKGSHDSDKEKQLIEMREYIMPILESSGVDLVLTGHSHIYERSMLIDGAYDTPTTAENHVLDDGDGHHQGDGSYQKSPGLKPNEGTIQIVTGHGGQGLRRKGYSPIMKRSILEHGSTLVWVKGDTLSAIMLDKTGKVADEFQIEKKQAVTPTRIAKPWSPTDLTAGTYLIPKNASWSYLSEGHPAAEWAKPGFNTSTWKTGRAGFGYGDNDDTTITNIQGKQNCIYIRKNFTLKKAADAKKLWLSINYDDGFILYLNGKEAFRQNVKKGRGKEAKGVAHHDAVKFDQFDLSPFASLLKEGNNTIAIEGHNRNLNSSDLSLHPTLILKTK</sequence>
<evidence type="ECO:0000313" key="6">
    <source>
        <dbReference type="EMBL" id="NWK55944.1"/>
    </source>
</evidence>
<dbReference type="InterPro" id="IPR008963">
    <property type="entry name" value="Purple_acid_Pase-like_N"/>
</dbReference>
<dbReference type="GO" id="GO:0003993">
    <property type="term" value="F:acid phosphatase activity"/>
    <property type="evidence" value="ECO:0007669"/>
    <property type="project" value="InterPro"/>
</dbReference>
<reference evidence="6 7" key="1">
    <citation type="submission" date="2020-07" db="EMBL/GenBank/DDBJ databases">
        <title>Roseicoccus Jingziensis gen. nov., sp. nov., isolated from coastal seawater.</title>
        <authorList>
            <person name="Feng X."/>
        </authorList>
    </citation>
    <scope>NUCLEOTIDE SEQUENCE [LARGE SCALE GENOMIC DNA]</scope>
    <source>
        <strain evidence="6 7">N1E253</strain>
    </source>
</reference>
<dbReference type="InterPro" id="IPR015914">
    <property type="entry name" value="PAPs_N"/>
</dbReference>
<feature type="chain" id="PRO_5032688693" evidence="3">
    <location>
        <begin position="18"/>
        <end position="630"/>
    </location>
</feature>
<proteinExistence type="predicted"/>
<accession>A0A851GP77</accession>
<feature type="signal peptide" evidence="3">
    <location>
        <begin position="1"/>
        <end position="17"/>
    </location>
</feature>
<keyword evidence="7" id="KW-1185">Reference proteome</keyword>
<dbReference type="PANTHER" id="PTHR45867:SF3">
    <property type="entry name" value="ACID PHOSPHATASE TYPE 7"/>
    <property type="match status" value="1"/>
</dbReference>
<dbReference type="Gene3D" id="2.60.40.380">
    <property type="entry name" value="Purple acid phosphatase-like, N-terminal"/>
    <property type="match status" value="1"/>
</dbReference>